<accession>A0ABR3JQ77</accession>
<name>A0ABR3JQ77_9AGAR</name>
<feature type="region of interest" description="Disordered" evidence="1">
    <location>
        <begin position="1"/>
        <end position="53"/>
    </location>
</feature>
<evidence type="ECO:0000256" key="1">
    <source>
        <dbReference type="SAM" id="MobiDB-lite"/>
    </source>
</evidence>
<proteinExistence type="predicted"/>
<reference evidence="3" key="1">
    <citation type="submission" date="2024-06" db="EMBL/GenBank/DDBJ databases">
        <title>Multi-omics analyses provide insights into the biosynthesis of the anticancer antibiotic pleurotin in Hohenbuehelia grisea.</title>
        <authorList>
            <person name="Weaver J.A."/>
            <person name="Alberti F."/>
        </authorList>
    </citation>
    <scope>NUCLEOTIDE SEQUENCE [LARGE SCALE GENOMIC DNA]</scope>
    <source>
        <strain evidence="3">T-177</strain>
    </source>
</reference>
<comment type="caution">
    <text evidence="2">The sequence shown here is derived from an EMBL/GenBank/DDBJ whole genome shotgun (WGS) entry which is preliminary data.</text>
</comment>
<protein>
    <submittedName>
        <fullName evidence="2">Uncharacterized protein</fullName>
    </submittedName>
</protein>
<dbReference type="EMBL" id="JASNQZ010000005">
    <property type="protein sequence ID" value="KAL0957600.1"/>
    <property type="molecule type" value="Genomic_DNA"/>
</dbReference>
<evidence type="ECO:0000313" key="2">
    <source>
        <dbReference type="EMBL" id="KAL0957600.1"/>
    </source>
</evidence>
<evidence type="ECO:0000313" key="3">
    <source>
        <dbReference type="Proteomes" id="UP001556367"/>
    </source>
</evidence>
<sequence length="320" mass="36651">MNHAESTHRTQTNRERRPLPILTSTGMDKNKDLSKKYKTIPPNRENNSSPHWQRLRHGNVSFHHRTRMSSRLEFGSPPRLLMRLLKRIIKIQLQTLSHDQGYVSIPEAGSWSWLDIVVLEAPDAKEPKLSNTNNLGVGHDTHQIGDQFDRSHDIFKALEPGNAIGVRVCARFPGSWEHYVTSGSLDIRTADDEFQLPELDDERLKAINFTKDAQKTSLRSSWTITSIARRLNPASVLPCTRDAFDRPGFVPIWQYHPTSLPSKLYPSMAEAFAASHPWQFCNKSSEHRALRVLPHDCWHEHRRPDCYHAGSSSAHRTTVH</sequence>
<feature type="compositionally biased region" description="Basic and acidic residues" evidence="1">
    <location>
        <begin position="1"/>
        <end position="18"/>
    </location>
</feature>
<organism evidence="2 3">
    <name type="scientific">Hohenbuehelia grisea</name>
    <dbReference type="NCBI Taxonomy" id="104357"/>
    <lineage>
        <taxon>Eukaryota</taxon>
        <taxon>Fungi</taxon>
        <taxon>Dikarya</taxon>
        <taxon>Basidiomycota</taxon>
        <taxon>Agaricomycotina</taxon>
        <taxon>Agaricomycetes</taxon>
        <taxon>Agaricomycetidae</taxon>
        <taxon>Agaricales</taxon>
        <taxon>Pleurotineae</taxon>
        <taxon>Pleurotaceae</taxon>
        <taxon>Hohenbuehelia</taxon>
    </lineage>
</organism>
<keyword evidence="3" id="KW-1185">Reference proteome</keyword>
<dbReference type="Proteomes" id="UP001556367">
    <property type="component" value="Unassembled WGS sequence"/>
</dbReference>
<gene>
    <name evidence="2" type="ORF">HGRIS_001384</name>
</gene>